<dbReference type="Pfam" id="PF00561">
    <property type="entry name" value="Abhydrolase_1"/>
    <property type="match status" value="1"/>
</dbReference>
<dbReference type="SUPFAM" id="SSF53474">
    <property type="entry name" value="alpha/beta-Hydrolases"/>
    <property type="match status" value="1"/>
</dbReference>
<keyword evidence="3" id="KW-1185">Reference proteome</keyword>
<evidence type="ECO:0000313" key="2">
    <source>
        <dbReference type="EMBL" id="KCZ98929.1"/>
    </source>
</evidence>
<proteinExistence type="predicted"/>
<dbReference type="GO" id="GO:0047372">
    <property type="term" value="F:monoacylglycerol lipase activity"/>
    <property type="evidence" value="ECO:0007669"/>
    <property type="project" value="TreeGrafter"/>
</dbReference>
<dbReference type="InterPro" id="IPR029058">
    <property type="entry name" value="AB_hydrolase_fold"/>
</dbReference>
<evidence type="ECO:0000259" key="1">
    <source>
        <dbReference type="Pfam" id="PF00561"/>
    </source>
</evidence>
<dbReference type="PRINTS" id="PR00111">
    <property type="entry name" value="ABHYDROLASE"/>
</dbReference>
<dbReference type="GO" id="GO:0046464">
    <property type="term" value="P:acylglycerol catabolic process"/>
    <property type="evidence" value="ECO:0007669"/>
    <property type="project" value="TreeGrafter"/>
</dbReference>
<protein>
    <submittedName>
        <fullName evidence="2">Poly(3-hydroxyalkanoate) depolymerase</fullName>
    </submittedName>
</protein>
<feature type="domain" description="AB hydrolase-1" evidence="1">
    <location>
        <begin position="35"/>
        <end position="166"/>
    </location>
</feature>
<dbReference type="Gene3D" id="3.40.50.1820">
    <property type="entry name" value="alpha/beta hydrolase"/>
    <property type="match status" value="1"/>
</dbReference>
<dbReference type="PATRIC" id="fig|1280954.3.peg.1727"/>
<reference evidence="2 3" key="1">
    <citation type="journal article" date="2014" name="Antonie Van Leeuwenhoek">
        <title>Hyphomonas beringensis sp. nov. and Hyphomonas chukchiensis sp. nov., isolated from surface seawater of the Bering Sea and Chukchi Sea.</title>
        <authorList>
            <person name="Li C."/>
            <person name="Lai Q."/>
            <person name="Li G."/>
            <person name="Dong C."/>
            <person name="Wang J."/>
            <person name="Liao Y."/>
            <person name="Shao Z."/>
        </authorList>
    </citation>
    <scope>NUCLEOTIDE SEQUENCE [LARGE SCALE GENOMIC DNA]</scope>
    <source>
        <strain evidence="2 3">PS728</strain>
    </source>
</reference>
<dbReference type="eggNOG" id="COG2267">
    <property type="taxonomic scope" value="Bacteria"/>
</dbReference>
<dbReference type="PANTHER" id="PTHR43798:SF5">
    <property type="entry name" value="MONOACYLGLYCEROL LIPASE ABHD6"/>
    <property type="match status" value="1"/>
</dbReference>
<dbReference type="STRING" id="1280954.HPO_08514"/>
<accession>A0A062VLE3</accession>
<dbReference type="AlphaFoldDB" id="A0A062VLE3"/>
<dbReference type="InterPro" id="IPR000073">
    <property type="entry name" value="AB_hydrolase_1"/>
</dbReference>
<dbReference type="PANTHER" id="PTHR43798">
    <property type="entry name" value="MONOACYLGLYCEROL LIPASE"/>
    <property type="match status" value="1"/>
</dbReference>
<dbReference type="GO" id="GO:0016020">
    <property type="term" value="C:membrane"/>
    <property type="evidence" value="ECO:0007669"/>
    <property type="project" value="TreeGrafter"/>
</dbReference>
<dbReference type="InterPro" id="IPR050266">
    <property type="entry name" value="AB_hydrolase_sf"/>
</dbReference>
<evidence type="ECO:0000313" key="3">
    <source>
        <dbReference type="Proteomes" id="UP000027100"/>
    </source>
</evidence>
<dbReference type="RefSeq" id="WP_035597008.1">
    <property type="nucleotide sequence ID" value="NZ_ARYM01000008.1"/>
</dbReference>
<name>A0A062VLE3_9PROT</name>
<dbReference type="EMBL" id="ARYM01000008">
    <property type="protein sequence ID" value="KCZ98929.1"/>
    <property type="molecule type" value="Genomic_DNA"/>
</dbReference>
<gene>
    <name evidence="2" type="ORF">HPO_08514</name>
</gene>
<dbReference type="Proteomes" id="UP000027100">
    <property type="component" value="Unassembled WGS sequence"/>
</dbReference>
<dbReference type="OrthoDB" id="7616518at2"/>
<comment type="caution">
    <text evidence="2">The sequence shown here is derived from an EMBL/GenBank/DDBJ whole genome shotgun (WGS) entry which is preliminary data.</text>
</comment>
<sequence>MVSNVRTPLITMEDVDGVLLRVAHWPVEGQGAGRPLVFFNGIGANLELASGLGDMFPDREILTLDVPGVGGSPVTQWPYRHWMLARWIRKLVDRYGIDEMDVMGVSWGGALAQQFAFQYRSRVKRLILCATTAGVTMIPGRPASLSKMVDTRRYSDPEFMRENFAKLYGDAADGAAGGHIDSLMPPDPKGYLYQMLAFAGWSSLPFIRFLRMPALVIMGDADTIVPLANGHILNFALPDARLEVIEGGGHLFLVTRADETAAIIQGFLDEGEAALSDAA</sequence>
<organism evidence="2 3">
    <name type="scientific">Hyphomonas polymorpha PS728</name>
    <dbReference type="NCBI Taxonomy" id="1280954"/>
    <lineage>
        <taxon>Bacteria</taxon>
        <taxon>Pseudomonadati</taxon>
        <taxon>Pseudomonadota</taxon>
        <taxon>Alphaproteobacteria</taxon>
        <taxon>Hyphomonadales</taxon>
        <taxon>Hyphomonadaceae</taxon>
        <taxon>Hyphomonas</taxon>
    </lineage>
</organism>